<protein>
    <submittedName>
        <fullName evidence="2">Uncharacterized protein</fullName>
    </submittedName>
</protein>
<keyword evidence="1" id="KW-0812">Transmembrane</keyword>
<keyword evidence="1" id="KW-1133">Transmembrane helix</keyword>
<dbReference type="OrthoDB" id="9984927at2"/>
<dbReference type="EMBL" id="PVZF01000014">
    <property type="protein sequence ID" value="PRY11147.1"/>
    <property type="molecule type" value="Genomic_DNA"/>
</dbReference>
<feature type="transmembrane region" description="Helical" evidence="1">
    <location>
        <begin position="41"/>
        <end position="62"/>
    </location>
</feature>
<name>A0A2T0QY75_9ACTN</name>
<gene>
    <name evidence="2" type="ORF">CLV37_114101</name>
</gene>
<dbReference type="RefSeq" id="WP_106214755.1">
    <property type="nucleotide sequence ID" value="NZ_PVZF01000014.1"/>
</dbReference>
<accession>A0A2T0QY75</accession>
<evidence type="ECO:0000256" key="1">
    <source>
        <dbReference type="SAM" id="Phobius"/>
    </source>
</evidence>
<keyword evidence="3" id="KW-1185">Reference proteome</keyword>
<comment type="caution">
    <text evidence="2">The sequence shown here is derived from an EMBL/GenBank/DDBJ whole genome shotgun (WGS) entry which is preliminary data.</text>
</comment>
<feature type="transmembrane region" description="Helical" evidence="1">
    <location>
        <begin position="6"/>
        <end position="29"/>
    </location>
</feature>
<sequence length="148" mass="15650">MEPLRLARALAVVDIAAAGAATGLAQWAYDLPTRRRRLAAQVGLGLVFGGAVAASDAVWRRATADRARPVDPDVVPAHETALALRHLGLSAAGIPVWVLGRGLPERMRRRGLTRPNRLLALPVALGWAAAAAPVEWAHARDRAAALDL</sequence>
<keyword evidence="1" id="KW-0472">Membrane</keyword>
<reference evidence="2 3" key="1">
    <citation type="submission" date="2018-03" db="EMBL/GenBank/DDBJ databases">
        <title>Genomic Encyclopedia of Archaeal and Bacterial Type Strains, Phase II (KMG-II): from individual species to whole genera.</title>
        <authorList>
            <person name="Goeker M."/>
        </authorList>
    </citation>
    <scope>NUCLEOTIDE SEQUENCE [LARGE SCALE GENOMIC DNA]</scope>
    <source>
        <strain evidence="2 3">DSM 19711</strain>
    </source>
</reference>
<evidence type="ECO:0000313" key="2">
    <source>
        <dbReference type="EMBL" id="PRY11147.1"/>
    </source>
</evidence>
<organism evidence="2 3">
    <name type="scientific">Kineococcus rhizosphaerae</name>
    <dbReference type="NCBI Taxonomy" id="559628"/>
    <lineage>
        <taxon>Bacteria</taxon>
        <taxon>Bacillati</taxon>
        <taxon>Actinomycetota</taxon>
        <taxon>Actinomycetes</taxon>
        <taxon>Kineosporiales</taxon>
        <taxon>Kineosporiaceae</taxon>
        <taxon>Kineococcus</taxon>
    </lineage>
</organism>
<dbReference type="Proteomes" id="UP000238083">
    <property type="component" value="Unassembled WGS sequence"/>
</dbReference>
<dbReference type="AlphaFoldDB" id="A0A2T0QY75"/>
<evidence type="ECO:0000313" key="3">
    <source>
        <dbReference type="Proteomes" id="UP000238083"/>
    </source>
</evidence>
<proteinExistence type="predicted"/>